<evidence type="ECO:0000256" key="1">
    <source>
        <dbReference type="SAM" id="Phobius"/>
    </source>
</evidence>
<gene>
    <name evidence="3" type="ORF">E0F91_06385</name>
</gene>
<evidence type="ECO:0000313" key="3">
    <source>
        <dbReference type="EMBL" id="TDE05816.1"/>
    </source>
</evidence>
<name>A0A4R5CYS8_9FLAO</name>
<dbReference type="Pfam" id="PF09851">
    <property type="entry name" value="SHOCT"/>
    <property type="match status" value="1"/>
</dbReference>
<feature type="transmembrane region" description="Helical" evidence="1">
    <location>
        <begin position="7"/>
        <end position="25"/>
    </location>
</feature>
<sequence length="148" mass="16419">MKKFFGILFLLIGVFGIGIGIVALTDLATRNRSFEGQIQNEFSETYNEKDNEQQAIGLVLIGCGLLFSILGAVMIASKSKKSKNKLTTVDNTQAANIAVPPIYNNLNTSKQSTKMDEVLNQIERLGKLKQQGLITEEEFQEQKKKCFA</sequence>
<reference evidence="3 4" key="1">
    <citation type="submission" date="2019-03" db="EMBL/GenBank/DDBJ databases">
        <title>Flavobacterium LB-D12 sp. nov., isolated from arctic soil.</title>
        <authorList>
            <person name="Chaudhary D.K."/>
        </authorList>
    </citation>
    <scope>NUCLEOTIDE SEQUENCE [LARGE SCALE GENOMIC DNA]</scope>
    <source>
        <strain evidence="3 4">LB-D12</strain>
    </source>
</reference>
<dbReference type="RefSeq" id="WP_132065487.1">
    <property type="nucleotide sequence ID" value="NZ_SMFN01000005.1"/>
</dbReference>
<keyword evidence="1" id="KW-0472">Membrane</keyword>
<evidence type="ECO:0000259" key="2">
    <source>
        <dbReference type="Pfam" id="PF09851"/>
    </source>
</evidence>
<feature type="domain" description="SHOCT" evidence="2">
    <location>
        <begin position="121"/>
        <end position="145"/>
    </location>
</feature>
<keyword evidence="1" id="KW-1133">Transmembrane helix</keyword>
<dbReference type="AlphaFoldDB" id="A0A4R5CYS8"/>
<dbReference type="Proteomes" id="UP000294644">
    <property type="component" value="Unassembled WGS sequence"/>
</dbReference>
<evidence type="ECO:0000313" key="4">
    <source>
        <dbReference type="Proteomes" id="UP000294644"/>
    </source>
</evidence>
<feature type="transmembrane region" description="Helical" evidence="1">
    <location>
        <begin position="55"/>
        <end position="76"/>
    </location>
</feature>
<organism evidence="3 4">
    <name type="scientific">Flavobacterium sandaracinum</name>
    <dbReference type="NCBI Taxonomy" id="2541733"/>
    <lineage>
        <taxon>Bacteria</taxon>
        <taxon>Pseudomonadati</taxon>
        <taxon>Bacteroidota</taxon>
        <taxon>Flavobacteriia</taxon>
        <taxon>Flavobacteriales</taxon>
        <taxon>Flavobacteriaceae</taxon>
        <taxon>Flavobacterium</taxon>
    </lineage>
</organism>
<protein>
    <submittedName>
        <fullName evidence="3">SHOCT domain-containing protein</fullName>
    </submittedName>
</protein>
<comment type="caution">
    <text evidence="3">The sequence shown here is derived from an EMBL/GenBank/DDBJ whole genome shotgun (WGS) entry which is preliminary data.</text>
</comment>
<proteinExistence type="predicted"/>
<keyword evidence="4" id="KW-1185">Reference proteome</keyword>
<accession>A0A4R5CYS8</accession>
<dbReference type="InterPro" id="IPR018649">
    <property type="entry name" value="SHOCT"/>
</dbReference>
<keyword evidence="1" id="KW-0812">Transmembrane</keyword>
<dbReference type="EMBL" id="SMFN01000005">
    <property type="protein sequence ID" value="TDE05816.1"/>
    <property type="molecule type" value="Genomic_DNA"/>
</dbReference>